<keyword evidence="3" id="KW-1185">Reference proteome</keyword>
<dbReference type="Pfam" id="PF00646">
    <property type="entry name" value="F-box"/>
    <property type="match status" value="1"/>
</dbReference>
<dbReference type="Proteomes" id="UP000219338">
    <property type="component" value="Unassembled WGS sequence"/>
</dbReference>
<dbReference type="InterPro" id="IPR036047">
    <property type="entry name" value="F-box-like_dom_sf"/>
</dbReference>
<dbReference type="EMBL" id="FUEG01000008">
    <property type="protein sequence ID" value="SJL07888.1"/>
    <property type="molecule type" value="Genomic_DNA"/>
</dbReference>
<reference evidence="3" key="1">
    <citation type="journal article" date="2017" name="Nat. Ecol. Evol.">
        <title>Genome expansion and lineage-specific genetic innovations in the forest pathogenic fungi Armillaria.</title>
        <authorList>
            <person name="Sipos G."/>
            <person name="Prasanna A.N."/>
            <person name="Walter M.C."/>
            <person name="O'Connor E."/>
            <person name="Balint B."/>
            <person name="Krizsan K."/>
            <person name="Kiss B."/>
            <person name="Hess J."/>
            <person name="Varga T."/>
            <person name="Slot J."/>
            <person name="Riley R."/>
            <person name="Boka B."/>
            <person name="Rigling D."/>
            <person name="Barry K."/>
            <person name="Lee J."/>
            <person name="Mihaltcheva S."/>
            <person name="LaButti K."/>
            <person name="Lipzen A."/>
            <person name="Waldron R."/>
            <person name="Moloney N.M."/>
            <person name="Sperisen C."/>
            <person name="Kredics L."/>
            <person name="Vagvoelgyi C."/>
            <person name="Patrignani A."/>
            <person name="Fitzpatrick D."/>
            <person name="Nagy I."/>
            <person name="Doyle S."/>
            <person name="Anderson J.B."/>
            <person name="Grigoriev I.V."/>
            <person name="Gueldener U."/>
            <person name="Muensterkoetter M."/>
            <person name="Nagy L.G."/>
        </authorList>
    </citation>
    <scope>NUCLEOTIDE SEQUENCE [LARGE SCALE GENOMIC DNA]</scope>
    <source>
        <strain evidence="3">C18/9</strain>
    </source>
</reference>
<gene>
    <name evidence="2" type="ORF">ARMOST_11245</name>
</gene>
<proteinExistence type="predicted"/>
<organism evidence="2 3">
    <name type="scientific">Armillaria ostoyae</name>
    <name type="common">Armillaria root rot fungus</name>
    <dbReference type="NCBI Taxonomy" id="47428"/>
    <lineage>
        <taxon>Eukaryota</taxon>
        <taxon>Fungi</taxon>
        <taxon>Dikarya</taxon>
        <taxon>Basidiomycota</taxon>
        <taxon>Agaricomycotina</taxon>
        <taxon>Agaricomycetes</taxon>
        <taxon>Agaricomycetidae</taxon>
        <taxon>Agaricales</taxon>
        <taxon>Marasmiineae</taxon>
        <taxon>Physalacriaceae</taxon>
        <taxon>Armillaria</taxon>
    </lineage>
</organism>
<dbReference type="PROSITE" id="PS50181">
    <property type="entry name" value="FBOX"/>
    <property type="match status" value="1"/>
</dbReference>
<protein>
    <recommendedName>
        <fullName evidence="1">F-box domain-containing protein</fullName>
    </recommendedName>
</protein>
<feature type="domain" description="F-box" evidence="1">
    <location>
        <begin position="10"/>
        <end position="56"/>
    </location>
</feature>
<dbReference type="SMART" id="SM00256">
    <property type="entry name" value="FBOX"/>
    <property type="match status" value="1"/>
</dbReference>
<evidence type="ECO:0000259" key="1">
    <source>
        <dbReference type="PROSITE" id="PS50181"/>
    </source>
</evidence>
<accession>A0A284RGL5</accession>
<evidence type="ECO:0000313" key="2">
    <source>
        <dbReference type="EMBL" id="SJL07888.1"/>
    </source>
</evidence>
<dbReference type="SUPFAM" id="SSF81383">
    <property type="entry name" value="F-box domain"/>
    <property type="match status" value="1"/>
</dbReference>
<dbReference type="AlphaFoldDB" id="A0A284RGL5"/>
<sequence>MSSPNLGSGPITLADLPNELVFIILEELDLEEIISVACLCRRLNYVALSYYIHRAMEPNRTATTSLWCSLSHTHGELSTLLFGALDAGYRLSFSLLKAIRLWLVMSPPIKDVTCMFSNDFAQEAEQVTRYFGTCPELDVLTLTFFSIHLGYSVEETEKQRNRATLEKLLRSLGRVVAGPLSRSLTLMGDLVIEEGGSAFDGPPLKNFETVHLSDSNFLFCPSFSDWTITSLNACCITSLRLNEVDIGPSLHQVQMDSLERLMILSCPRLLHSDLIPFLSRHAYITQLEAFLLGPAGNTVFTSGSLPNLTRVVGPMDFLLVGLALPSVMASVADVAVSDSSISPSIDDTQRLLSFVADRPSITSLSISLDQLNSTRDWLDYTGTRYEPQVAHLTRLRVNALGFHFDEETTRRMVDAVSLFPQVDEFSMWAIMMGTEWEEEFLAKARETCHGLKAVGFSPTTKILLVSHLLP</sequence>
<name>A0A284RGL5_ARMOS</name>
<dbReference type="InterPro" id="IPR001810">
    <property type="entry name" value="F-box_dom"/>
</dbReference>
<evidence type="ECO:0000313" key="3">
    <source>
        <dbReference type="Proteomes" id="UP000219338"/>
    </source>
</evidence>
<dbReference type="OrthoDB" id="447251at2759"/>